<accession>A2E472</accession>
<reference evidence="2" key="1">
    <citation type="submission" date="2006-10" db="EMBL/GenBank/DDBJ databases">
        <authorList>
            <person name="Amadeo P."/>
            <person name="Zhao Q."/>
            <person name="Wortman J."/>
            <person name="Fraser-Liggett C."/>
            <person name="Carlton J."/>
        </authorList>
    </citation>
    <scope>NUCLEOTIDE SEQUENCE</scope>
    <source>
        <strain evidence="2">G3</strain>
    </source>
</reference>
<name>A2E472_TRIV3</name>
<evidence type="ECO:0000313" key="3">
    <source>
        <dbReference type="Proteomes" id="UP000001542"/>
    </source>
</evidence>
<evidence type="ECO:0000256" key="1">
    <source>
        <dbReference type="SAM" id="MobiDB-lite"/>
    </source>
</evidence>
<evidence type="ECO:0000313" key="2">
    <source>
        <dbReference type="EMBL" id="EAY12518.1"/>
    </source>
</evidence>
<gene>
    <name evidence="2" type="ORF">TVAG_138980</name>
</gene>
<organism evidence="2 3">
    <name type="scientific">Trichomonas vaginalis (strain ATCC PRA-98 / G3)</name>
    <dbReference type="NCBI Taxonomy" id="412133"/>
    <lineage>
        <taxon>Eukaryota</taxon>
        <taxon>Metamonada</taxon>
        <taxon>Parabasalia</taxon>
        <taxon>Trichomonadida</taxon>
        <taxon>Trichomonadidae</taxon>
        <taxon>Trichomonas</taxon>
    </lineage>
</organism>
<dbReference type="VEuPathDB" id="TrichDB:TVAG_138980"/>
<keyword evidence="3" id="KW-1185">Reference proteome</keyword>
<feature type="compositionally biased region" description="Acidic residues" evidence="1">
    <location>
        <begin position="83"/>
        <end position="94"/>
    </location>
</feature>
<dbReference type="KEGG" id="tva:4770526"/>
<proteinExistence type="predicted"/>
<dbReference type="InParanoid" id="A2E472"/>
<dbReference type="OrthoDB" id="10265063at2759"/>
<reference evidence="2" key="2">
    <citation type="journal article" date="2007" name="Science">
        <title>Draft genome sequence of the sexually transmitted pathogen Trichomonas vaginalis.</title>
        <authorList>
            <person name="Carlton J.M."/>
            <person name="Hirt R.P."/>
            <person name="Silva J.C."/>
            <person name="Delcher A.L."/>
            <person name="Schatz M."/>
            <person name="Zhao Q."/>
            <person name="Wortman J.R."/>
            <person name="Bidwell S.L."/>
            <person name="Alsmark U.C.M."/>
            <person name="Besteiro S."/>
            <person name="Sicheritz-Ponten T."/>
            <person name="Noel C.J."/>
            <person name="Dacks J.B."/>
            <person name="Foster P.G."/>
            <person name="Simillion C."/>
            <person name="Van de Peer Y."/>
            <person name="Miranda-Saavedra D."/>
            <person name="Barton G.J."/>
            <person name="Westrop G.D."/>
            <person name="Mueller S."/>
            <person name="Dessi D."/>
            <person name="Fiori P.L."/>
            <person name="Ren Q."/>
            <person name="Paulsen I."/>
            <person name="Zhang H."/>
            <person name="Bastida-Corcuera F.D."/>
            <person name="Simoes-Barbosa A."/>
            <person name="Brown M.T."/>
            <person name="Hayes R.D."/>
            <person name="Mukherjee M."/>
            <person name="Okumura C.Y."/>
            <person name="Schneider R."/>
            <person name="Smith A.J."/>
            <person name="Vanacova S."/>
            <person name="Villalvazo M."/>
            <person name="Haas B.J."/>
            <person name="Pertea M."/>
            <person name="Feldblyum T.V."/>
            <person name="Utterback T.R."/>
            <person name="Shu C.L."/>
            <person name="Osoegawa K."/>
            <person name="de Jong P.J."/>
            <person name="Hrdy I."/>
            <person name="Horvathova L."/>
            <person name="Zubacova Z."/>
            <person name="Dolezal P."/>
            <person name="Malik S.B."/>
            <person name="Logsdon J.M. Jr."/>
            <person name="Henze K."/>
            <person name="Gupta A."/>
            <person name="Wang C.C."/>
            <person name="Dunne R.L."/>
            <person name="Upcroft J.A."/>
            <person name="Upcroft P."/>
            <person name="White O."/>
            <person name="Salzberg S.L."/>
            <person name="Tang P."/>
            <person name="Chiu C.-H."/>
            <person name="Lee Y.-S."/>
            <person name="Embley T.M."/>
            <person name="Coombs G.H."/>
            <person name="Mottram J.C."/>
            <person name="Tachezy J."/>
            <person name="Fraser-Liggett C.M."/>
            <person name="Johnson P.J."/>
        </authorList>
    </citation>
    <scope>NUCLEOTIDE SEQUENCE [LARGE SCALE GENOMIC DNA]</scope>
    <source>
        <strain evidence="2">G3</strain>
    </source>
</reference>
<sequence length="366" mass="42305">MTSRRKKRIDPMLYMGYADEKESIESIEAKFAMMENKERQGDLSAEESAKSVFLETATPDQLPLDVWFDLENYGEEEEQLLDDEFEPGYYDGDEDIPRSMRRSHSRGSSESSGPNFANFTQIDHLGSGIELWPDYKLRSVDCEKNSAMISTEFPNVQEGLSYERFQDICQKCPITTIRKMTPKAIYDIAGNNIDAIIMDVPFGHNGWNGNTFYQFLREMKNTIGQSFFVIWADPEHLPDVVGACTRLELKFCDSISCELLTPTGSPVSIKLRNGFNRETRMLVMYHTDDISRNDLAQQRIKDTGWGISVRGGKTYDRFSMPMVAHQIIETMLPQKKNKRRIFVELWPSTYSRRNGWIMINETEYEE</sequence>
<dbReference type="AlphaFoldDB" id="A2E472"/>
<dbReference type="RefSeq" id="XP_001324741.1">
    <property type="nucleotide sequence ID" value="XM_001324706.1"/>
</dbReference>
<dbReference type="Proteomes" id="UP000001542">
    <property type="component" value="Unassembled WGS sequence"/>
</dbReference>
<protein>
    <submittedName>
        <fullName evidence="2">Uncharacterized protein</fullName>
    </submittedName>
</protein>
<dbReference type="EMBL" id="DS113300">
    <property type="protein sequence ID" value="EAY12518.1"/>
    <property type="molecule type" value="Genomic_DNA"/>
</dbReference>
<dbReference type="VEuPathDB" id="TrichDB:TVAGG3_0251820"/>
<feature type="region of interest" description="Disordered" evidence="1">
    <location>
        <begin position="83"/>
        <end position="117"/>
    </location>
</feature>